<keyword evidence="1" id="KW-0472">Membrane</keyword>
<dbReference type="Proteomes" id="UP001057498">
    <property type="component" value="Chromosome"/>
</dbReference>
<sequence>MKCPQCGSDTTQRLQVVHEQGTQLINTTSNTVGTGFNASPLASLGLAGARTKTTGTAQSAMAQRAAPPPRYPVVAGLGVVLFGLLCLAGDGWAKLGGLALMATGLYASHWAHAYNREKWPALYARWESSWLCSKCGCIYVQELN</sequence>
<keyword evidence="3" id="KW-1185">Reference proteome</keyword>
<evidence type="ECO:0000256" key="1">
    <source>
        <dbReference type="SAM" id="Phobius"/>
    </source>
</evidence>
<protein>
    <submittedName>
        <fullName evidence="2">Uncharacterized protein</fullName>
    </submittedName>
</protein>
<keyword evidence="1" id="KW-0812">Transmembrane</keyword>
<feature type="transmembrane region" description="Helical" evidence="1">
    <location>
        <begin position="71"/>
        <end position="93"/>
    </location>
</feature>
<evidence type="ECO:0000313" key="3">
    <source>
        <dbReference type="Proteomes" id="UP001057498"/>
    </source>
</evidence>
<reference evidence="2" key="1">
    <citation type="submission" date="2022-04" db="EMBL/GenBank/DDBJ databases">
        <title>Whole genome sequence of Sphaerotilus sp. FB-5.</title>
        <authorList>
            <person name="Takeda M."/>
            <person name="Narihara S."/>
            <person name="Akimoto M."/>
            <person name="Akimoto R."/>
            <person name="Nishiyashiki S."/>
            <person name="Murakami T."/>
        </authorList>
    </citation>
    <scope>NUCLEOTIDE SEQUENCE</scope>
    <source>
        <strain evidence="2">FB-5</strain>
    </source>
</reference>
<dbReference type="EMBL" id="AP025730">
    <property type="protein sequence ID" value="BDI07342.1"/>
    <property type="molecule type" value="Genomic_DNA"/>
</dbReference>
<gene>
    <name evidence="2" type="ORF">CATMQ487_43120</name>
</gene>
<name>A0ABN6PTB3_9BURK</name>
<evidence type="ECO:0000313" key="2">
    <source>
        <dbReference type="EMBL" id="BDI07342.1"/>
    </source>
</evidence>
<keyword evidence="1" id="KW-1133">Transmembrane helix</keyword>
<dbReference type="RefSeq" id="WP_251970541.1">
    <property type="nucleotide sequence ID" value="NZ_AP025730.1"/>
</dbReference>
<proteinExistence type="predicted"/>
<accession>A0ABN6PTB3</accession>
<organism evidence="2 3">
    <name type="scientific">Sphaerotilus microaerophilus</name>
    <dbReference type="NCBI Taxonomy" id="2914710"/>
    <lineage>
        <taxon>Bacteria</taxon>
        <taxon>Pseudomonadati</taxon>
        <taxon>Pseudomonadota</taxon>
        <taxon>Betaproteobacteria</taxon>
        <taxon>Burkholderiales</taxon>
        <taxon>Sphaerotilaceae</taxon>
        <taxon>Sphaerotilus</taxon>
    </lineage>
</organism>